<dbReference type="EMBL" id="BGPR01001078">
    <property type="protein sequence ID" value="GBM44811.1"/>
    <property type="molecule type" value="Genomic_DNA"/>
</dbReference>
<reference evidence="1 2" key="1">
    <citation type="journal article" date="2019" name="Sci. Rep.">
        <title>Orb-weaving spider Araneus ventricosus genome elucidates the spidroin gene catalogue.</title>
        <authorList>
            <person name="Kono N."/>
            <person name="Nakamura H."/>
            <person name="Ohtoshi R."/>
            <person name="Moran D.A.P."/>
            <person name="Shinohara A."/>
            <person name="Yoshida Y."/>
            <person name="Fujiwara M."/>
            <person name="Mori M."/>
            <person name="Tomita M."/>
            <person name="Arakawa K."/>
        </authorList>
    </citation>
    <scope>NUCLEOTIDE SEQUENCE [LARGE SCALE GENOMIC DNA]</scope>
</reference>
<protein>
    <submittedName>
        <fullName evidence="1">Uncharacterized protein</fullName>
    </submittedName>
</protein>
<sequence>MQRSGSFILGIKSKSQGLESSDYGGWYSTSQPHRSNKSATASAACGQALPCKMMGVFCRTCRRFFLKAGRRLCSKNEQ</sequence>
<accession>A0A4Y2FUH9</accession>
<evidence type="ECO:0000313" key="2">
    <source>
        <dbReference type="Proteomes" id="UP000499080"/>
    </source>
</evidence>
<gene>
    <name evidence="1" type="ORF">AVEN_139641_1</name>
</gene>
<keyword evidence="2" id="KW-1185">Reference proteome</keyword>
<name>A0A4Y2FUH9_ARAVE</name>
<dbReference type="AlphaFoldDB" id="A0A4Y2FUH9"/>
<proteinExistence type="predicted"/>
<comment type="caution">
    <text evidence="1">The sequence shown here is derived from an EMBL/GenBank/DDBJ whole genome shotgun (WGS) entry which is preliminary data.</text>
</comment>
<organism evidence="1 2">
    <name type="scientific">Araneus ventricosus</name>
    <name type="common">Orbweaver spider</name>
    <name type="synonym">Epeira ventricosa</name>
    <dbReference type="NCBI Taxonomy" id="182803"/>
    <lineage>
        <taxon>Eukaryota</taxon>
        <taxon>Metazoa</taxon>
        <taxon>Ecdysozoa</taxon>
        <taxon>Arthropoda</taxon>
        <taxon>Chelicerata</taxon>
        <taxon>Arachnida</taxon>
        <taxon>Araneae</taxon>
        <taxon>Araneomorphae</taxon>
        <taxon>Entelegynae</taxon>
        <taxon>Araneoidea</taxon>
        <taxon>Araneidae</taxon>
        <taxon>Araneus</taxon>
    </lineage>
</organism>
<dbReference type="Proteomes" id="UP000499080">
    <property type="component" value="Unassembled WGS sequence"/>
</dbReference>
<evidence type="ECO:0000313" key="1">
    <source>
        <dbReference type="EMBL" id="GBM44811.1"/>
    </source>
</evidence>